<sequence>MSKNNFSGLLPSNFEEFRSVDYWDGFFKARNQKSFEWYGEWKQLRPLVLPLVKPSKAILVVGCGNSDLSADMYDEGCTHITNVDFSKTVIKEMMLKNLRKRPLMKWLFDSSSFAVIVDKGGLDALMGEDTAGSEDAGGKLLAEVARLLMYNEGAAYLCVTLAQTHVLRKLLGAFQSGWSIKLHRVPPSPDMAGSPLQPVLAVVHRCLRQQDSGPASLGSAPVELGFGEDPACCNSEQLADIVKVVKEENAARALGKEQDKGDIFARLHPGSRIAIPCLPFAAQDIRARVNTAPEEAGSSQEVSSNGDVGVDRDSQASCYPPDSQEESAPLGNCSARFSAIVLDNRQEASERAVHECCVFIVPQGREHEWLFATVEGQWAVAADCRAKRVILVILNRGHTFKGTAAVNRELSPLVKNLAPADVREGEKKIPILTTSEGIGERVVLEEAESSINGHISVEDVKVLLPDAEDPGEMQWLRRMVFTSNRNLTQSEAYLIPASAAGTAQDKGRAPKKGKAKKASKGKDEGYVPMVPSYEILASEYHSAMVAGLSLIAEGLLERRRREGGDPGRVLVVGLGGGALPIYLHSCLGLAVDCVELDATVVGLARRHFDFADVCSQPSLTALVGDGLEVVAELAHAPDAPSLDVLIVDAGSGDASLAMTCPPAAFLGEDFLENARAAVRPDGLVIVNCVSRSAEAFSKAAAALQAVFAEVYELGMDTDINRVLFAAPAPLPEGVRGKVGRSANCAMQLVAKLLPLAASEADTALLEVPPDAPLVTQMQAMKLLDRPSGK</sequence>
<dbReference type="SUPFAM" id="SSF53335">
    <property type="entry name" value="S-adenosyl-L-methionine-dependent methyltransferases"/>
    <property type="match status" value="2"/>
</dbReference>
<dbReference type="PANTHER" id="PTHR12176">
    <property type="entry name" value="SAM-DEPENDENT METHYLTRANSFERASE SUPERFAMILY PROTEIN"/>
    <property type="match status" value="1"/>
</dbReference>
<dbReference type="GO" id="GO:0032259">
    <property type="term" value="P:methylation"/>
    <property type="evidence" value="ECO:0007669"/>
    <property type="project" value="UniProtKB-KW"/>
</dbReference>
<reference evidence="6 7" key="1">
    <citation type="journal article" date="2012" name="Genome Biol.">
        <title>The genome of the polar eukaryotic microalga coccomyxa subellipsoidea reveals traits of cold adaptation.</title>
        <authorList>
            <person name="Blanc G."/>
            <person name="Agarkova I."/>
            <person name="Grimwood J."/>
            <person name="Kuo A."/>
            <person name="Brueggeman A."/>
            <person name="Dunigan D."/>
            <person name="Gurnon J."/>
            <person name="Ladunga I."/>
            <person name="Lindquist E."/>
            <person name="Lucas S."/>
            <person name="Pangilinan J."/>
            <person name="Proschold T."/>
            <person name="Salamov A."/>
            <person name="Schmutz J."/>
            <person name="Weeks D."/>
            <person name="Yamada T."/>
            <person name="Claverie J.M."/>
            <person name="Grigoriev I."/>
            <person name="Van Etten J."/>
            <person name="Lomsadze A."/>
            <person name="Borodovsky M."/>
        </authorList>
    </citation>
    <scope>NUCLEOTIDE SEQUENCE [LARGE SCALE GENOMIC DNA]</scope>
    <source>
        <strain evidence="6 7">C-169</strain>
    </source>
</reference>
<name>I0YJV7_COCSC</name>
<dbReference type="RefSeq" id="XP_005643220.1">
    <property type="nucleotide sequence ID" value="XM_005643163.1"/>
</dbReference>
<evidence type="ECO:0000256" key="4">
    <source>
        <dbReference type="ARBA" id="ARBA00023268"/>
    </source>
</evidence>
<comment type="caution">
    <text evidence="6">The sequence shown here is derived from an EMBL/GenBank/DDBJ whole genome shotgun (WGS) entry which is preliminary data.</text>
</comment>
<dbReference type="AlphaFoldDB" id="I0YJV7"/>
<feature type="compositionally biased region" description="Basic residues" evidence="5">
    <location>
        <begin position="509"/>
        <end position="519"/>
    </location>
</feature>
<evidence type="ECO:0000256" key="1">
    <source>
        <dbReference type="ARBA" id="ARBA00008361"/>
    </source>
</evidence>
<comment type="similarity">
    <text evidence="1">Belongs to the methyltransferase superfamily.</text>
</comment>
<feature type="region of interest" description="Disordered" evidence="5">
    <location>
        <begin position="291"/>
        <end position="328"/>
    </location>
</feature>
<keyword evidence="2" id="KW-0489">Methyltransferase</keyword>
<protein>
    <recommendedName>
        <fullName evidence="8">S-adenosyl-L-methionine-dependent methyltransferase</fullName>
    </recommendedName>
</protein>
<dbReference type="OrthoDB" id="411785at2759"/>
<proteinExistence type="inferred from homology"/>
<gene>
    <name evidence="6" type="ORF">COCSUDRAFT_45160</name>
</gene>
<organism evidence="6 7">
    <name type="scientific">Coccomyxa subellipsoidea (strain C-169)</name>
    <name type="common">Green microalga</name>
    <dbReference type="NCBI Taxonomy" id="574566"/>
    <lineage>
        <taxon>Eukaryota</taxon>
        <taxon>Viridiplantae</taxon>
        <taxon>Chlorophyta</taxon>
        <taxon>core chlorophytes</taxon>
        <taxon>Trebouxiophyceae</taxon>
        <taxon>Trebouxiophyceae incertae sedis</taxon>
        <taxon>Coccomyxaceae</taxon>
        <taxon>Coccomyxa</taxon>
        <taxon>Coccomyxa subellipsoidea</taxon>
    </lineage>
</organism>
<feature type="region of interest" description="Disordered" evidence="5">
    <location>
        <begin position="503"/>
        <end position="523"/>
    </location>
</feature>
<keyword evidence="7" id="KW-1185">Reference proteome</keyword>
<feature type="compositionally biased region" description="Polar residues" evidence="5">
    <location>
        <begin position="297"/>
        <end position="306"/>
    </location>
</feature>
<dbReference type="GO" id="GO:0008168">
    <property type="term" value="F:methyltransferase activity"/>
    <property type="evidence" value="ECO:0007669"/>
    <property type="project" value="UniProtKB-KW"/>
</dbReference>
<dbReference type="EMBL" id="AGSI01000022">
    <property type="protein sequence ID" value="EIE18676.1"/>
    <property type="molecule type" value="Genomic_DNA"/>
</dbReference>
<keyword evidence="4" id="KW-0511">Multifunctional enzyme</keyword>
<evidence type="ECO:0000256" key="3">
    <source>
        <dbReference type="ARBA" id="ARBA00022679"/>
    </source>
</evidence>
<dbReference type="InterPro" id="IPR029063">
    <property type="entry name" value="SAM-dependent_MTases_sf"/>
</dbReference>
<dbReference type="eggNOG" id="KOG2352">
    <property type="taxonomic scope" value="Eukaryota"/>
</dbReference>
<dbReference type="PANTHER" id="PTHR12176:SF78">
    <property type="entry name" value="EEF1A LYSINE AND N-TERMINAL METHYLTRANSFERASE"/>
    <property type="match status" value="1"/>
</dbReference>
<evidence type="ECO:0000313" key="6">
    <source>
        <dbReference type="EMBL" id="EIE18676.1"/>
    </source>
</evidence>
<dbReference type="Proteomes" id="UP000007264">
    <property type="component" value="Unassembled WGS sequence"/>
</dbReference>
<dbReference type="InterPro" id="IPR051419">
    <property type="entry name" value="Lys/N-term_MeTrsfase_sf"/>
</dbReference>
<accession>I0YJV7</accession>
<dbReference type="KEGG" id="csl:COCSUDRAFT_45160"/>
<dbReference type="Gene3D" id="3.40.50.150">
    <property type="entry name" value="Vaccinia Virus protein VP39"/>
    <property type="match status" value="2"/>
</dbReference>
<dbReference type="GeneID" id="17036605"/>
<evidence type="ECO:0000313" key="7">
    <source>
        <dbReference type="Proteomes" id="UP000007264"/>
    </source>
</evidence>
<dbReference type="CDD" id="cd02440">
    <property type="entry name" value="AdoMet_MTases"/>
    <property type="match status" value="1"/>
</dbReference>
<evidence type="ECO:0000256" key="2">
    <source>
        <dbReference type="ARBA" id="ARBA00022603"/>
    </source>
</evidence>
<evidence type="ECO:0000256" key="5">
    <source>
        <dbReference type="SAM" id="MobiDB-lite"/>
    </source>
</evidence>
<evidence type="ECO:0008006" key="8">
    <source>
        <dbReference type="Google" id="ProtNLM"/>
    </source>
</evidence>
<keyword evidence="3" id="KW-0808">Transferase</keyword>